<comment type="caution">
    <text evidence="7">The sequence shown here is derived from an EMBL/GenBank/DDBJ whole genome shotgun (WGS) entry which is preliminary data.</text>
</comment>
<dbReference type="GO" id="GO:0004407">
    <property type="term" value="F:histone deacetylase activity"/>
    <property type="evidence" value="ECO:0007669"/>
    <property type="project" value="TreeGrafter"/>
</dbReference>
<comment type="cofactor">
    <cofactor evidence="1">
        <name>Zn(2+)</name>
        <dbReference type="ChEBI" id="CHEBI:29105"/>
    </cofactor>
</comment>
<keyword evidence="3" id="KW-0479">Metal-binding</keyword>
<proteinExistence type="inferred from homology"/>
<dbReference type="GO" id="GO:0040029">
    <property type="term" value="P:epigenetic regulation of gene expression"/>
    <property type="evidence" value="ECO:0007669"/>
    <property type="project" value="TreeGrafter"/>
</dbReference>
<evidence type="ECO:0000313" key="7">
    <source>
        <dbReference type="EMBL" id="RKF14017.1"/>
    </source>
</evidence>
<feature type="domain" description="Histone deacetylase" evidence="6">
    <location>
        <begin position="26"/>
        <end position="334"/>
    </location>
</feature>
<gene>
    <name evidence="7" type="ORF">D6850_12615</name>
</gene>
<organism evidence="7 8">
    <name type="scientific">Roseovarius spongiae</name>
    <dbReference type="NCBI Taxonomy" id="2320272"/>
    <lineage>
        <taxon>Bacteria</taxon>
        <taxon>Pseudomonadati</taxon>
        <taxon>Pseudomonadota</taxon>
        <taxon>Alphaproteobacteria</taxon>
        <taxon>Rhodobacterales</taxon>
        <taxon>Roseobacteraceae</taxon>
        <taxon>Roseovarius</taxon>
    </lineage>
</organism>
<keyword evidence="5" id="KW-0862">Zinc</keyword>
<dbReference type="PANTHER" id="PTHR10625:SF17">
    <property type="entry name" value="HISTONE DEACETYLASE 8"/>
    <property type="match status" value="1"/>
</dbReference>
<evidence type="ECO:0000256" key="4">
    <source>
        <dbReference type="ARBA" id="ARBA00022801"/>
    </source>
</evidence>
<dbReference type="InterPro" id="IPR037138">
    <property type="entry name" value="His_deacetylse_dom_sf"/>
</dbReference>
<comment type="similarity">
    <text evidence="2">Belongs to the histone deacetylase family.</text>
</comment>
<protein>
    <submittedName>
        <fullName evidence="7">Histone deacetylase family protein</fullName>
    </submittedName>
</protein>
<dbReference type="Gene3D" id="3.40.800.20">
    <property type="entry name" value="Histone deacetylase domain"/>
    <property type="match status" value="1"/>
</dbReference>
<dbReference type="SUPFAM" id="SSF52768">
    <property type="entry name" value="Arginase/deacetylase"/>
    <property type="match status" value="1"/>
</dbReference>
<name>A0A3A8ASD6_9RHOB</name>
<dbReference type="Pfam" id="PF00850">
    <property type="entry name" value="Hist_deacetyl"/>
    <property type="match status" value="1"/>
</dbReference>
<dbReference type="GO" id="GO:0016787">
    <property type="term" value="F:hydrolase activity"/>
    <property type="evidence" value="ECO:0007669"/>
    <property type="project" value="UniProtKB-KW"/>
</dbReference>
<evidence type="ECO:0000256" key="1">
    <source>
        <dbReference type="ARBA" id="ARBA00001947"/>
    </source>
</evidence>
<dbReference type="InterPro" id="IPR000286">
    <property type="entry name" value="HDACs"/>
</dbReference>
<dbReference type="EMBL" id="RAPE01000003">
    <property type="protein sequence ID" value="RKF14017.1"/>
    <property type="molecule type" value="Genomic_DNA"/>
</dbReference>
<reference evidence="7 8" key="1">
    <citation type="submission" date="2018-09" db="EMBL/GenBank/DDBJ databases">
        <title>Roseovarius spongiae sp. nov., isolated from a marine sponge.</title>
        <authorList>
            <person name="Zhuang L."/>
            <person name="Luo L."/>
        </authorList>
    </citation>
    <scope>NUCLEOTIDE SEQUENCE [LARGE SCALE GENOMIC DNA]</scope>
    <source>
        <strain evidence="7 8">HN-E21</strain>
    </source>
</reference>
<keyword evidence="8" id="KW-1185">Reference proteome</keyword>
<dbReference type="OrthoDB" id="9808367at2"/>
<dbReference type="GO" id="GO:0046872">
    <property type="term" value="F:metal ion binding"/>
    <property type="evidence" value="ECO:0007669"/>
    <property type="project" value="UniProtKB-KW"/>
</dbReference>
<accession>A0A3A8ASD6</accession>
<dbReference type="AlphaFoldDB" id="A0A3A8ASD6"/>
<evidence type="ECO:0000256" key="3">
    <source>
        <dbReference type="ARBA" id="ARBA00022723"/>
    </source>
</evidence>
<dbReference type="Proteomes" id="UP000281128">
    <property type="component" value="Unassembled WGS sequence"/>
</dbReference>
<dbReference type="PRINTS" id="PR01270">
    <property type="entry name" value="HDASUPER"/>
</dbReference>
<evidence type="ECO:0000313" key="8">
    <source>
        <dbReference type="Proteomes" id="UP000281128"/>
    </source>
</evidence>
<dbReference type="InterPro" id="IPR023801">
    <property type="entry name" value="His_deacetylse_dom"/>
</dbReference>
<sequence length="342" mass="36590">MRVFHTEKSLLHAPDFYFRRGKRIEHLERAERYRVLRGAAERAGHDLREADAHGLDPIRRVHSERYLDFLATAWACRDEIEPGLDYVLPSHFARPEMHRYPEGMIGRVGFHMADLSAPLYEKTYEAVLASADVAVTTAEAVLDGGHAYGLCRPPGHHASTESTGGFCFVNNSAVAAAHLGAKLGCKAGIIDIDVHAGNGTQIIFYERDDVATCSIHADPSAFMPYYAGYAEETGAGAGAGHNLNLPLAHGSGDDVYLDAIDRAIGFVTDHGIGALVVALGLDASEHDPNGALKVTTEGFRAAGERLGAVALPVAIIQEGGYLSEILGENLAAFLGGFDSARG</sequence>
<keyword evidence="4" id="KW-0378">Hydrolase</keyword>
<dbReference type="InterPro" id="IPR023696">
    <property type="entry name" value="Ureohydrolase_dom_sf"/>
</dbReference>
<dbReference type="CDD" id="cd10001">
    <property type="entry name" value="HDAC_classII_APAH"/>
    <property type="match status" value="1"/>
</dbReference>
<evidence type="ECO:0000256" key="5">
    <source>
        <dbReference type="ARBA" id="ARBA00022833"/>
    </source>
</evidence>
<evidence type="ECO:0000256" key="2">
    <source>
        <dbReference type="ARBA" id="ARBA00005947"/>
    </source>
</evidence>
<dbReference type="RefSeq" id="WP_121167448.1">
    <property type="nucleotide sequence ID" value="NZ_RAPE01000003.1"/>
</dbReference>
<evidence type="ECO:0000259" key="6">
    <source>
        <dbReference type="Pfam" id="PF00850"/>
    </source>
</evidence>
<dbReference type="PANTHER" id="PTHR10625">
    <property type="entry name" value="HISTONE DEACETYLASE HDAC1-RELATED"/>
    <property type="match status" value="1"/>
</dbReference>